<evidence type="ECO:0000313" key="2">
    <source>
        <dbReference type="Proteomes" id="UP000299102"/>
    </source>
</evidence>
<keyword evidence="2" id="KW-1185">Reference proteome</keyword>
<name>A0A4C1SMN9_EUMVA</name>
<dbReference type="OrthoDB" id="10017160at2759"/>
<evidence type="ECO:0000313" key="1">
    <source>
        <dbReference type="EMBL" id="GBP03176.1"/>
    </source>
</evidence>
<dbReference type="EMBL" id="BGZK01000009">
    <property type="protein sequence ID" value="GBP03176.1"/>
    <property type="molecule type" value="Genomic_DNA"/>
</dbReference>
<proteinExistence type="predicted"/>
<reference evidence="1 2" key="1">
    <citation type="journal article" date="2019" name="Commun. Biol.">
        <title>The bagworm genome reveals a unique fibroin gene that provides high tensile strength.</title>
        <authorList>
            <person name="Kono N."/>
            <person name="Nakamura H."/>
            <person name="Ohtoshi R."/>
            <person name="Tomita M."/>
            <person name="Numata K."/>
            <person name="Arakawa K."/>
        </authorList>
    </citation>
    <scope>NUCLEOTIDE SEQUENCE [LARGE SCALE GENOMIC DNA]</scope>
</reference>
<protein>
    <submittedName>
        <fullName evidence="1">Uncharacterized protein</fullName>
    </submittedName>
</protein>
<dbReference type="AlphaFoldDB" id="A0A4C1SMN9"/>
<sequence length="126" mass="14298">MRRVPRALTFCLLHVQFKRGRTNLTNDLCEGCPSAATTGDNISSVRHMIEIDKRVTYQQIRTIDMSRAHNILHKDLAVTKPYTQLMPHNLIEAQKLPCLNRCREMMQIFASGDASAAHDMVTSDES</sequence>
<dbReference type="Proteomes" id="UP000299102">
    <property type="component" value="Unassembled WGS sequence"/>
</dbReference>
<gene>
    <name evidence="1" type="ORF">EVAR_2625_1</name>
</gene>
<accession>A0A4C1SMN9</accession>
<organism evidence="1 2">
    <name type="scientific">Eumeta variegata</name>
    <name type="common">Bagworm moth</name>
    <name type="synonym">Eumeta japonica</name>
    <dbReference type="NCBI Taxonomy" id="151549"/>
    <lineage>
        <taxon>Eukaryota</taxon>
        <taxon>Metazoa</taxon>
        <taxon>Ecdysozoa</taxon>
        <taxon>Arthropoda</taxon>
        <taxon>Hexapoda</taxon>
        <taxon>Insecta</taxon>
        <taxon>Pterygota</taxon>
        <taxon>Neoptera</taxon>
        <taxon>Endopterygota</taxon>
        <taxon>Lepidoptera</taxon>
        <taxon>Glossata</taxon>
        <taxon>Ditrysia</taxon>
        <taxon>Tineoidea</taxon>
        <taxon>Psychidae</taxon>
        <taxon>Oiketicinae</taxon>
        <taxon>Eumeta</taxon>
    </lineage>
</organism>
<comment type="caution">
    <text evidence="1">The sequence shown here is derived from an EMBL/GenBank/DDBJ whole genome shotgun (WGS) entry which is preliminary data.</text>
</comment>